<name>A0AAD0WR81_9BACT</name>
<dbReference type="Proteomes" id="UP000263040">
    <property type="component" value="Chromosome"/>
</dbReference>
<dbReference type="RefSeq" id="WP_118886594.1">
    <property type="nucleotide sequence ID" value="NZ_CP032100.1"/>
</dbReference>
<evidence type="ECO:0008006" key="3">
    <source>
        <dbReference type="Google" id="ProtNLM"/>
    </source>
</evidence>
<organism evidence="1 2">
    <name type="scientific">Arcobacter suis CECT 7833</name>
    <dbReference type="NCBI Taxonomy" id="663365"/>
    <lineage>
        <taxon>Bacteria</taxon>
        <taxon>Pseudomonadati</taxon>
        <taxon>Campylobacterota</taxon>
        <taxon>Epsilonproteobacteria</taxon>
        <taxon>Campylobacterales</taxon>
        <taxon>Arcobacteraceae</taxon>
        <taxon>Arcobacter</taxon>
    </lineage>
</organism>
<sequence length="124" mass="14734">MKRTSFEKDINGEYAELFLSVRDFIKICIGNDVKEKYSENITTLYSKEGGFCYIKVKDDYIHIGWFRGRHIADKYNFLFGKGKTIRGQKIYKLDKIARDTIKYYVNKTLIFLFEYNGLKNLKNN</sequence>
<dbReference type="EMBL" id="CP032100">
    <property type="protein sequence ID" value="AXX90072.1"/>
    <property type="molecule type" value="Genomic_DNA"/>
</dbReference>
<proteinExistence type="predicted"/>
<dbReference type="KEGG" id="asui:ASUIS_1594"/>
<accession>A0AAD0WR81</accession>
<evidence type="ECO:0000313" key="2">
    <source>
        <dbReference type="Proteomes" id="UP000263040"/>
    </source>
</evidence>
<dbReference type="AlphaFoldDB" id="A0AAD0WR81"/>
<evidence type="ECO:0000313" key="1">
    <source>
        <dbReference type="EMBL" id="AXX90072.1"/>
    </source>
</evidence>
<reference evidence="1 2" key="1">
    <citation type="submission" date="2018-08" db="EMBL/GenBank/DDBJ databases">
        <title>Complete genome of the Arcobacter suis type strain LMG 26152.</title>
        <authorList>
            <person name="Miller W.G."/>
            <person name="Yee E."/>
            <person name="Bono J.L."/>
        </authorList>
    </citation>
    <scope>NUCLEOTIDE SEQUENCE [LARGE SCALE GENOMIC DNA]</scope>
    <source>
        <strain evidence="1 2">CECT 7833</strain>
    </source>
</reference>
<keyword evidence="2" id="KW-1185">Reference proteome</keyword>
<protein>
    <recommendedName>
        <fullName evidence="3">YdhG-like domain-containing protein</fullName>
    </recommendedName>
</protein>
<gene>
    <name evidence="1" type="ORF">ASUIS_1594</name>
</gene>